<dbReference type="PANTHER" id="PTHR37422">
    <property type="entry name" value="TEICHURONIC ACID BIOSYNTHESIS PROTEIN TUAE"/>
    <property type="match status" value="1"/>
</dbReference>
<gene>
    <name evidence="7" type="ORF">FOZ74_07980</name>
</gene>
<evidence type="ECO:0000256" key="3">
    <source>
        <dbReference type="ARBA" id="ARBA00022989"/>
    </source>
</evidence>
<feature type="transmembrane region" description="Helical" evidence="5">
    <location>
        <begin position="16"/>
        <end position="41"/>
    </location>
</feature>
<evidence type="ECO:0000256" key="1">
    <source>
        <dbReference type="ARBA" id="ARBA00004141"/>
    </source>
</evidence>
<dbReference type="Pfam" id="PF04932">
    <property type="entry name" value="Wzy_C"/>
    <property type="match status" value="1"/>
</dbReference>
<reference evidence="7 8" key="1">
    <citation type="submission" date="2019-07" db="EMBL/GenBank/DDBJ databases">
        <title>Complete genome sequence of Comamonas sp. NLF 7-7 isolated from livestock.</title>
        <authorList>
            <person name="Kim D.H."/>
            <person name="Kim J.G."/>
        </authorList>
    </citation>
    <scope>NUCLEOTIDE SEQUENCE [LARGE SCALE GENOMIC DNA]</scope>
    <source>
        <strain evidence="7 8">NLF 7-7</strain>
    </source>
</reference>
<keyword evidence="2 5" id="KW-0812">Transmembrane</keyword>
<feature type="transmembrane region" description="Helical" evidence="5">
    <location>
        <begin position="177"/>
        <end position="194"/>
    </location>
</feature>
<accession>A0A5B8RTY3</accession>
<dbReference type="InterPro" id="IPR051533">
    <property type="entry name" value="WaaL-like"/>
</dbReference>
<feature type="transmembrane region" description="Helical" evidence="5">
    <location>
        <begin position="372"/>
        <end position="392"/>
    </location>
</feature>
<evidence type="ECO:0000256" key="5">
    <source>
        <dbReference type="SAM" id="Phobius"/>
    </source>
</evidence>
<keyword evidence="8" id="KW-1185">Reference proteome</keyword>
<feature type="transmembrane region" description="Helical" evidence="5">
    <location>
        <begin position="332"/>
        <end position="351"/>
    </location>
</feature>
<protein>
    <submittedName>
        <fullName evidence="7">O-antigen ligase family protein</fullName>
    </submittedName>
</protein>
<dbReference type="PANTHER" id="PTHR37422:SF23">
    <property type="entry name" value="TEICHURONIC ACID BIOSYNTHESIS PROTEIN TUAE"/>
    <property type="match status" value="1"/>
</dbReference>
<comment type="subcellular location">
    <subcellularLocation>
        <location evidence="1">Membrane</location>
        <topology evidence="1">Multi-pass membrane protein</topology>
    </subcellularLocation>
</comment>
<evidence type="ECO:0000256" key="4">
    <source>
        <dbReference type="ARBA" id="ARBA00023136"/>
    </source>
</evidence>
<evidence type="ECO:0000313" key="8">
    <source>
        <dbReference type="Proteomes" id="UP000321199"/>
    </source>
</evidence>
<dbReference type="KEGG" id="cof:FOZ74_07980"/>
<feature type="domain" description="O-antigen ligase-related" evidence="6">
    <location>
        <begin position="185"/>
        <end position="340"/>
    </location>
</feature>
<dbReference type="GO" id="GO:0016020">
    <property type="term" value="C:membrane"/>
    <property type="evidence" value="ECO:0007669"/>
    <property type="project" value="UniProtKB-SubCell"/>
</dbReference>
<feature type="transmembrane region" description="Helical" evidence="5">
    <location>
        <begin position="398"/>
        <end position="415"/>
    </location>
</feature>
<dbReference type="InterPro" id="IPR007016">
    <property type="entry name" value="O-antigen_ligase-rel_domated"/>
</dbReference>
<sequence length="422" mass="45626">MQLRPLSASALRPVDLAVWALLALSVSVRSGYSIGAFMLLLVGLWRWPALLRGELAVPRAMAQWAAAIVLMALAWTMHIVEDGQLITSTLGLDRVSKYWMVLLLLPALLARVPATWALFWGCVLGAIGAGLTALWQTAGLDWPRAQGYTNAIQFGNLALLLGLWCSIWALHVPQRAWRALAWLGAAMGLLASVASGTRGGWVVLPLCLLLVLYLGLPRAGGSRWAPLARALGFTLMLCLPLVFISPVHERIQLAVSELAASAIEGEGTSIGLRLAEWRFAWRQGAAHPWWGVGQKGYETAQQAAVASGEAPAEMVMLNHAHNEWLDLFAKRGLPGVIALLVFFGLPAWWFWQALKRRDRAAPVPSAQRAAALCGLVTVLGFAGFGATQVMFAHNNGNLMYLLSVSIWLAASGMGLRHNRGAD</sequence>
<feature type="transmembrane region" description="Helical" evidence="5">
    <location>
        <begin position="151"/>
        <end position="170"/>
    </location>
</feature>
<feature type="transmembrane region" description="Helical" evidence="5">
    <location>
        <begin position="61"/>
        <end position="80"/>
    </location>
</feature>
<dbReference type="GO" id="GO:0016874">
    <property type="term" value="F:ligase activity"/>
    <property type="evidence" value="ECO:0007669"/>
    <property type="project" value="UniProtKB-KW"/>
</dbReference>
<feature type="transmembrane region" description="Helical" evidence="5">
    <location>
        <begin position="228"/>
        <end position="248"/>
    </location>
</feature>
<name>A0A5B8RTY3_9BURK</name>
<evidence type="ECO:0000256" key="2">
    <source>
        <dbReference type="ARBA" id="ARBA00022692"/>
    </source>
</evidence>
<evidence type="ECO:0000313" key="7">
    <source>
        <dbReference type="EMBL" id="QEA12971.1"/>
    </source>
</evidence>
<organism evidence="7 8">
    <name type="scientific">Comamonas flocculans</name>
    <dbReference type="NCBI Taxonomy" id="2597701"/>
    <lineage>
        <taxon>Bacteria</taxon>
        <taxon>Pseudomonadati</taxon>
        <taxon>Pseudomonadota</taxon>
        <taxon>Betaproteobacteria</taxon>
        <taxon>Burkholderiales</taxon>
        <taxon>Comamonadaceae</taxon>
        <taxon>Comamonas</taxon>
    </lineage>
</organism>
<feature type="transmembrane region" description="Helical" evidence="5">
    <location>
        <begin position="200"/>
        <end position="216"/>
    </location>
</feature>
<evidence type="ECO:0000259" key="6">
    <source>
        <dbReference type="Pfam" id="PF04932"/>
    </source>
</evidence>
<dbReference type="EMBL" id="CP042344">
    <property type="protein sequence ID" value="QEA12971.1"/>
    <property type="molecule type" value="Genomic_DNA"/>
</dbReference>
<dbReference type="RefSeq" id="WP_146912564.1">
    <property type="nucleotide sequence ID" value="NZ_CP042344.1"/>
</dbReference>
<feature type="transmembrane region" description="Helical" evidence="5">
    <location>
        <begin position="101"/>
        <end position="131"/>
    </location>
</feature>
<dbReference type="Proteomes" id="UP000321199">
    <property type="component" value="Chromosome"/>
</dbReference>
<proteinExistence type="predicted"/>
<keyword evidence="4 5" id="KW-0472">Membrane</keyword>
<dbReference type="OrthoDB" id="8576060at2"/>
<keyword evidence="3 5" id="KW-1133">Transmembrane helix</keyword>
<keyword evidence="7" id="KW-0436">Ligase</keyword>
<dbReference type="AlphaFoldDB" id="A0A5B8RTY3"/>